<reference evidence="1 2" key="1">
    <citation type="submission" date="2013-07" db="EMBL/GenBank/DDBJ databases">
        <authorList>
            <person name="Weinstock G."/>
            <person name="Sodergren E."/>
            <person name="Wylie T."/>
            <person name="Fulton L."/>
            <person name="Fulton R."/>
            <person name="Fronick C."/>
            <person name="O'Laughlin M."/>
            <person name="Godfrey J."/>
            <person name="Miner T."/>
            <person name="Herter B."/>
            <person name="Appelbaum E."/>
            <person name="Cordes M."/>
            <person name="Lek S."/>
            <person name="Wollam A."/>
            <person name="Pepin K.H."/>
            <person name="Palsikar V.B."/>
            <person name="Mitreva M."/>
            <person name="Wilson R.K."/>
        </authorList>
    </citation>
    <scope>NUCLEOTIDE SEQUENCE [LARGE SCALE GENOMIC DNA]</scope>
    <source>
        <strain evidence="1 2">ATCC 14940</strain>
    </source>
</reference>
<name>A0ABC9TZ24_CLOSY</name>
<dbReference type="Proteomes" id="UP000016491">
    <property type="component" value="Unassembled WGS sequence"/>
</dbReference>
<sequence length="45" mass="5223">MLSELLPVEQNKINILPSQPLFRDGFYIKSRDRHTVRRGLSGRPS</sequence>
<accession>A0ABC9TZ24</accession>
<organism evidence="1 2">
    <name type="scientific">[Clostridium] symbiosum ATCC 14940</name>
    <dbReference type="NCBI Taxonomy" id="411472"/>
    <lineage>
        <taxon>Bacteria</taxon>
        <taxon>Bacillati</taxon>
        <taxon>Bacillota</taxon>
        <taxon>Clostridia</taxon>
        <taxon>Lachnospirales</taxon>
        <taxon>Lachnospiraceae</taxon>
        <taxon>Otoolea</taxon>
    </lineage>
</organism>
<dbReference type="EMBL" id="AWSU01000138">
    <property type="protein sequence ID" value="ERI77951.1"/>
    <property type="molecule type" value="Genomic_DNA"/>
</dbReference>
<proteinExistence type="predicted"/>
<gene>
    <name evidence="1" type="ORF">CLOSYM_01795</name>
</gene>
<evidence type="ECO:0000313" key="2">
    <source>
        <dbReference type="Proteomes" id="UP000016491"/>
    </source>
</evidence>
<protein>
    <submittedName>
        <fullName evidence="1">Uncharacterized protein</fullName>
    </submittedName>
</protein>
<evidence type="ECO:0000313" key="1">
    <source>
        <dbReference type="EMBL" id="ERI77951.1"/>
    </source>
</evidence>
<dbReference type="AlphaFoldDB" id="A0ABC9TZ24"/>
<comment type="caution">
    <text evidence="1">The sequence shown here is derived from an EMBL/GenBank/DDBJ whole genome shotgun (WGS) entry which is preliminary data.</text>
</comment>